<name>T1H2S6_MEGSC</name>
<dbReference type="Proteomes" id="UP000015102">
    <property type="component" value="Unassembled WGS sequence"/>
</dbReference>
<dbReference type="HOGENOM" id="CLU_1951237_0_0_1"/>
<dbReference type="EnsemblMetazoa" id="MESCA010530-RA">
    <property type="protein sequence ID" value="MESCA010530-PA"/>
    <property type="gene ID" value="MESCA010530"/>
</dbReference>
<protein>
    <submittedName>
        <fullName evidence="2">Uncharacterized protein</fullName>
    </submittedName>
</protein>
<keyword evidence="3" id="KW-1185">Reference proteome</keyword>
<evidence type="ECO:0000313" key="3">
    <source>
        <dbReference type="Proteomes" id="UP000015102"/>
    </source>
</evidence>
<organism evidence="2 3">
    <name type="scientific">Megaselia scalaris</name>
    <name type="common">Humpbacked fly</name>
    <name type="synonym">Phora scalaris</name>
    <dbReference type="NCBI Taxonomy" id="36166"/>
    <lineage>
        <taxon>Eukaryota</taxon>
        <taxon>Metazoa</taxon>
        <taxon>Ecdysozoa</taxon>
        <taxon>Arthropoda</taxon>
        <taxon>Hexapoda</taxon>
        <taxon>Insecta</taxon>
        <taxon>Pterygota</taxon>
        <taxon>Neoptera</taxon>
        <taxon>Endopterygota</taxon>
        <taxon>Diptera</taxon>
        <taxon>Brachycera</taxon>
        <taxon>Muscomorpha</taxon>
        <taxon>Platypezoidea</taxon>
        <taxon>Phoridae</taxon>
        <taxon>Megaseliini</taxon>
        <taxon>Megaselia</taxon>
    </lineage>
</organism>
<evidence type="ECO:0000313" key="2">
    <source>
        <dbReference type="EnsemblMetazoa" id="MESCA010530-PA"/>
    </source>
</evidence>
<dbReference type="AlphaFoldDB" id="T1H2S6"/>
<proteinExistence type="predicted"/>
<sequence length="129" mass="14474">MIISEHKGIVLAIVILKNGFSPIAVNKERKKTKKVQRSSSPVKNGEGNPKDVNKTNEHRVSMIPKCPYSPHWLWAIKLEIGSSNYIAQIVENVDSIFFNPQRIGIRDQTRSNGDGSITILTTVFRETSN</sequence>
<reference evidence="2" key="2">
    <citation type="submission" date="2015-06" db="UniProtKB">
        <authorList>
            <consortium name="EnsemblMetazoa"/>
        </authorList>
    </citation>
    <scope>IDENTIFICATION</scope>
</reference>
<reference evidence="3" key="1">
    <citation type="submission" date="2013-02" db="EMBL/GenBank/DDBJ databases">
        <authorList>
            <person name="Hughes D."/>
        </authorList>
    </citation>
    <scope>NUCLEOTIDE SEQUENCE</scope>
    <source>
        <strain>Durham</strain>
        <strain evidence="3">NC isolate 2 -- Noor lab</strain>
    </source>
</reference>
<feature type="compositionally biased region" description="Basic and acidic residues" evidence="1">
    <location>
        <begin position="48"/>
        <end position="58"/>
    </location>
</feature>
<evidence type="ECO:0000256" key="1">
    <source>
        <dbReference type="SAM" id="MobiDB-lite"/>
    </source>
</evidence>
<accession>T1H2S6</accession>
<dbReference type="EMBL" id="CAQQ02122765">
    <property type="status" value="NOT_ANNOTATED_CDS"/>
    <property type="molecule type" value="Genomic_DNA"/>
</dbReference>
<dbReference type="EMBL" id="CAQQ02122764">
    <property type="status" value="NOT_ANNOTATED_CDS"/>
    <property type="molecule type" value="Genomic_DNA"/>
</dbReference>
<feature type="region of interest" description="Disordered" evidence="1">
    <location>
        <begin position="28"/>
        <end position="58"/>
    </location>
</feature>